<evidence type="ECO:0000256" key="8">
    <source>
        <dbReference type="ARBA" id="ARBA00023141"/>
    </source>
</evidence>
<evidence type="ECO:0000259" key="11">
    <source>
        <dbReference type="PROSITE" id="PS51671"/>
    </source>
</evidence>
<dbReference type="PANTHER" id="PTHR21363">
    <property type="entry name" value="PREPHENATE DEHYDROGENASE"/>
    <property type="match status" value="1"/>
</dbReference>
<dbReference type="InterPro" id="IPR036291">
    <property type="entry name" value="NAD(P)-bd_dom_sf"/>
</dbReference>
<keyword evidence="8" id="KW-0057">Aromatic amino acid biosynthesis</keyword>
<evidence type="ECO:0000256" key="9">
    <source>
        <dbReference type="ARBA" id="ARBA00049260"/>
    </source>
</evidence>
<evidence type="ECO:0000313" key="13">
    <source>
        <dbReference type="Proteomes" id="UP000800981"/>
    </source>
</evidence>
<gene>
    <name evidence="12" type="ORF">G9H71_10710</name>
</gene>
<keyword evidence="13" id="KW-1185">Reference proteome</keyword>
<proteinExistence type="inferred from homology"/>
<dbReference type="PROSITE" id="PS51671">
    <property type="entry name" value="ACT"/>
    <property type="match status" value="1"/>
</dbReference>
<accession>A0ABX0GX33</accession>
<dbReference type="EMBL" id="JAANNP010000005">
    <property type="protein sequence ID" value="NHC14251.1"/>
    <property type="molecule type" value="Genomic_DNA"/>
</dbReference>
<organism evidence="12 13">
    <name type="scientific">Motilibacter deserti</name>
    <dbReference type="NCBI Taxonomy" id="2714956"/>
    <lineage>
        <taxon>Bacteria</taxon>
        <taxon>Bacillati</taxon>
        <taxon>Actinomycetota</taxon>
        <taxon>Actinomycetes</taxon>
        <taxon>Motilibacterales</taxon>
        <taxon>Motilibacteraceae</taxon>
        <taxon>Motilibacter</taxon>
    </lineage>
</organism>
<reference evidence="12 13" key="1">
    <citation type="submission" date="2020-03" db="EMBL/GenBank/DDBJ databases">
        <title>Two novel Motilibacter sp.</title>
        <authorList>
            <person name="Liu S."/>
        </authorList>
    </citation>
    <scope>NUCLEOTIDE SEQUENCE [LARGE SCALE GENOMIC DNA]</scope>
    <source>
        <strain evidence="12 13">E257</strain>
    </source>
</reference>
<keyword evidence="6 12" id="KW-0560">Oxidoreductase</keyword>
<dbReference type="Gene3D" id="3.40.50.720">
    <property type="entry name" value="NAD(P)-binding Rossmann-like Domain"/>
    <property type="match status" value="1"/>
</dbReference>
<dbReference type="PROSITE" id="PS51176">
    <property type="entry name" value="PDH_ADH"/>
    <property type="match status" value="1"/>
</dbReference>
<dbReference type="NCBIfam" id="NF005111">
    <property type="entry name" value="PRK06545.2-3"/>
    <property type="match status" value="1"/>
</dbReference>
<dbReference type="EC" id="1.3.1.12" evidence="3"/>
<dbReference type="Pfam" id="PF20463">
    <property type="entry name" value="PDH_C"/>
    <property type="match status" value="1"/>
</dbReference>
<dbReference type="InterPro" id="IPR045865">
    <property type="entry name" value="ACT-like_dom_sf"/>
</dbReference>
<evidence type="ECO:0000259" key="10">
    <source>
        <dbReference type="PROSITE" id="PS51176"/>
    </source>
</evidence>
<dbReference type="NCBIfam" id="NF005112">
    <property type="entry name" value="PRK06545.2-4"/>
    <property type="match status" value="1"/>
</dbReference>
<evidence type="ECO:0000256" key="4">
    <source>
        <dbReference type="ARBA" id="ARBA00016891"/>
    </source>
</evidence>
<name>A0ABX0GX33_9ACTN</name>
<comment type="pathway">
    <text evidence="1">Amino-acid biosynthesis; L-tyrosine biosynthesis; (4-hydroxyphenyl)pyruvate from prephenate (NAD(+) route): step 1/1.</text>
</comment>
<dbReference type="PANTHER" id="PTHR21363:SF0">
    <property type="entry name" value="PREPHENATE DEHYDROGENASE [NADP(+)]"/>
    <property type="match status" value="1"/>
</dbReference>
<comment type="similarity">
    <text evidence="2">Belongs to the prephenate/arogenate dehydrogenase family.</text>
</comment>
<dbReference type="Pfam" id="PF02153">
    <property type="entry name" value="PDH_N"/>
    <property type="match status" value="1"/>
</dbReference>
<dbReference type="InterPro" id="IPR046825">
    <property type="entry name" value="PDH_C"/>
</dbReference>
<feature type="domain" description="ACT" evidence="11">
    <location>
        <begin position="292"/>
        <end position="359"/>
    </location>
</feature>
<evidence type="ECO:0000256" key="5">
    <source>
        <dbReference type="ARBA" id="ARBA00022498"/>
    </source>
</evidence>
<sequence length="359" mass="36185">MHSVAISGAGLIGTSIGLALRRTGVRVHLSDADPEVARRAAELGAGTLEEPAGPVDLFVAAAPPYAVAGVLGAAIAAGTARTYTDVAGVKEAPLREVSRHHPGLATLVGGHPMAGRERSGPGAAQADLFEGRPWVVTPLPTSGAEHVARVEELARLCGATAVRMGPAAHDRAVALVSHAPHLLAALVACRLAAGEEAAVAVAGTGVRDITRVAGSDPAPWVSLLGANARPVADVLAQLRDDLDVALGALNALATDPADAGAGERMRALLAAGVTGRERLPGRHGGRPEALAVVPVVVPDRPGELARLLAFIGEAGVNVEDLGLEHSLGQPAGLALVSVRPEAAARLREVLAAGGWSVHA</sequence>
<dbReference type="InterPro" id="IPR008927">
    <property type="entry name" value="6-PGluconate_DH-like_C_sf"/>
</dbReference>
<dbReference type="SUPFAM" id="SSF55021">
    <property type="entry name" value="ACT-like"/>
    <property type="match status" value="1"/>
</dbReference>
<keyword evidence="5" id="KW-0827">Tyrosine biosynthesis</keyword>
<evidence type="ECO:0000256" key="6">
    <source>
        <dbReference type="ARBA" id="ARBA00023002"/>
    </source>
</evidence>
<dbReference type="RefSeq" id="WP_166281820.1">
    <property type="nucleotide sequence ID" value="NZ_JAANNP010000005.1"/>
</dbReference>
<dbReference type="InterPro" id="IPR050812">
    <property type="entry name" value="Preph/Arog_dehydrog"/>
</dbReference>
<dbReference type="Gene3D" id="3.30.70.260">
    <property type="match status" value="1"/>
</dbReference>
<dbReference type="InterPro" id="IPR002912">
    <property type="entry name" value="ACT_dom"/>
</dbReference>
<dbReference type="Gene3D" id="1.10.3660.10">
    <property type="entry name" value="6-phosphogluconate dehydrogenase C-terminal like domain"/>
    <property type="match status" value="1"/>
</dbReference>
<dbReference type="InterPro" id="IPR046826">
    <property type="entry name" value="PDH_N"/>
</dbReference>
<protein>
    <recommendedName>
        <fullName evidence="4">Prephenate dehydrogenase</fullName>
        <ecNumber evidence="3">1.3.1.12</ecNumber>
    </recommendedName>
</protein>
<keyword evidence="8" id="KW-0028">Amino-acid biosynthesis</keyword>
<evidence type="ECO:0000256" key="2">
    <source>
        <dbReference type="ARBA" id="ARBA00007964"/>
    </source>
</evidence>
<keyword evidence="7" id="KW-0520">NAD</keyword>
<evidence type="ECO:0000313" key="12">
    <source>
        <dbReference type="EMBL" id="NHC14251.1"/>
    </source>
</evidence>
<dbReference type="Proteomes" id="UP000800981">
    <property type="component" value="Unassembled WGS sequence"/>
</dbReference>
<dbReference type="SUPFAM" id="SSF48179">
    <property type="entry name" value="6-phosphogluconate dehydrogenase C-terminal domain-like"/>
    <property type="match status" value="1"/>
</dbReference>
<evidence type="ECO:0000256" key="7">
    <source>
        <dbReference type="ARBA" id="ARBA00023027"/>
    </source>
</evidence>
<comment type="catalytic activity">
    <reaction evidence="9">
        <text>prephenate + NAD(+) = 3-(4-hydroxyphenyl)pyruvate + CO2 + NADH</text>
        <dbReference type="Rhea" id="RHEA:13869"/>
        <dbReference type="ChEBI" id="CHEBI:16526"/>
        <dbReference type="ChEBI" id="CHEBI:29934"/>
        <dbReference type="ChEBI" id="CHEBI:36242"/>
        <dbReference type="ChEBI" id="CHEBI:57540"/>
        <dbReference type="ChEBI" id="CHEBI:57945"/>
        <dbReference type="EC" id="1.3.1.12"/>
    </reaction>
</comment>
<evidence type="ECO:0000256" key="3">
    <source>
        <dbReference type="ARBA" id="ARBA00012068"/>
    </source>
</evidence>
<dbReference type="GO" id="GO:0008977">
    <property type="term" value="F:prephenate dehydrogenase (NAD+) activity"/>
    <property type="evidence" value="ECO:0007669"/>
    <property type="project" value="UniProtKB-EC"/>
</dbReference>
<dbReference type="InterPro" id="IPR003099">
    <property type="entry name" value="Prephen_DH"/>
</dbReference>
<evidence type="ECO:0000256" key="1">
    <source>
        <dbReference type="ARBA" id="ARBA00005067"/>
    </source>
</evidence>
<dbReference type="SUPFAM" id="SSF51735">
    <property type="entry name" value="NAD(P)-binding Rossmann-fold domains"/>
    <property type="match status" value="1"/>
</dbReference>
<comment type="caution">
    <text evidence="12">The sequence shown here is derived from an EMBL/GenBank/DDBJ whole genome shotgun (WGS) entry which is preliminary data.</text>
</comment>
<feature type="domain" description="Prephenate/arogenate dehydrogenase" evidence="10">
    <location>
        <begin position="2"/>
        <end position="287"/>
    </location>
</feature>